<dbReference type="Proteomes" id="UP000053352">
    <property type="component" value="Unassembled WGS sequence"/>
</dbReference>
<keyword evidence="1" id="KW-0812">Transmembrane</keyword>
<evidence type="ECO:0000313" key="2">
    <source>
        <dbReference type="EMBL" id="KSW10718.1"/>
    </source>
</evidence>
<dbReference type="EMBL" id="LNTB01000002">
    <property type="protein sequence ID" value="KSW10718.1"/>
    <property type="molecule type" value="Genomic_DNA"/>
</dbReference>
<dbReference type="RefSeq" id="WP_058371483.1">
    <property type="nucleotide sequence ID" value="NZ_LNTB01000002.1"/>
</dbReference>
<evidence type="ECO:0000313" key="3">
    <source>
        <dbReference type="Proteomes" id="UP000053352"/>
    </source>
</evidence>
<keyword evidence="3" id="KW-1185">Reference proteome</keyword>
<dbReference type="AlphaFoldDB" id="A0A0V8RRN5"/>
<organism evidence="2 3">
    <name type="scientific">Pyrodictium occultum</name>
    <dbReference type="NCBI Taxonomy" id="2309"/>
    <lineage>
        <taxon>Archaea</taxon>
        <taxon>Thermoproteota</taxon>
        <taxon>Thermoprotei</taxon>
        <taxon>Desulfurococcales</taxon>
        <taxon>Pyrodictiaceae</taxon>
        <taxon>Pyrodictium</taxon>
    </lineage>
</organism>
<keyword evidence="1" id="KW-1133">Transmembrane helix</keyword>
<reference evidence="2 3" key="1">
    <citation type="submission" date="2015-11" db="EMBL/GenBank/DDBJ databases">
        <title>Genome sequence of Pyrodictium occultum PL-19, a marine hyperthermophilic archaeon isolated from Volcano, Italy.</title>
        <authorList>
            <person name="Utturkar S."/>
            <person name="Huber H."/>
            <person name="Leptihn S."/>
            <person name="Brown S."/>
            <person name="Stetter K.O."/>
            <person name="Podar M."/>
        </authorList>
    </citation>
    <scope>NUCLEOTIDE SEQUENCE [LARGE SCALE GENOMIC DNA]</scope>
    <source>
        <strain evidence="2 3">PL-19</strain>
    </source>
</reference>
<name>A0A0V8RRN5_PYROC</name>
<protein>
    <submittedName>
        <fullName evidence="2">Uncharacterized protein</fullName>
    </submittedName>
</protein>
<accession>A0A0V8RRN5</accession>
<feature type="transmembrane region" description="Helical" evidence="1">
    <location>
        <begin position="12"/>
        <end position="30"/>
    </location>
</feature>
<proteinExistence type="predicted"/>
<comment type="caution">
    <text evidence="2">The sequence shown here is derived from an EMBL/GenBank/DDBJ whole genome shotgun (WGS) entry which is preliminary data.</text>
</comment>
<evidence type="ECO:0000256" key="1">
    <source>
        <dbReference type="SAM" id="Phobius"/>
    </source>
</evidence>
<dbReference type="STRING" id="2309.CF15_08005"/>
<sequence>MGLAEAITRRPLAVVAIWIIVAVAAAPLFARLSSVVKEQQYSLPPSSETRQAEQLMSRVLSGHGGIGVIVVTGVNLDDNGTVLKLVEWGRRFNESVSSYMRGVSSLPLMLAAVNESLYKAMLQAVNMSAGNAARLYAMLEQLDQAYASALENASRQVRMLNQSVRGLMEADKGYVEAYRSLLSLAAALNRTMEGLARVDLALENATDSLLEVAARLNGTATGLAGLDQAYSSLYHNLSRSASRLRLLLSNRTAVNQTMQLIAYTWWQLGRAYYYLELYNGSYQAYARVANLTQVSPRLAPLPRKEAIQAWRGIARYG</sequence>
<gene>
    <name evidence="2" type="ORF">CF15_08005</name>
</gene>
<keyword evidence="1" id="KW-0472">Membrane</keyword>